<evidence type="ECO:0008006" key="5">
    <source>
        <dbReference type="Google" id="ProtNLM"/>
    </source>
</evidence>
<reference evidence="3 4" key="1">
    <citation type="submission" date="2014-07" db="EMBL/GenBank/DDBJ databases">
        <title>Draft genome of Clostridium celerecrescens 152B isolated from sediments associated with methane hydrate from Krishna Godavari basin.</title>
        <authorList>
            <person name="Honkalas V.S."/>
            <person name="Dabir A.P."/>
            <person name="Arora P."/>
            <person name="Dhakephalkar P.K."/>
        </authorList>
    </citation>
    <scope>NUCLEOTIDE SEQUENCE [LARGE SCALE GENOMIC DNA]</scope>
    <source>
        <strain evidence="3 4">152B</strain>
    </source>
</reference>
<keyword evidence="4" id="KW-1185">Reference proteome</keyword>
<dbReference type="InterPro" id="IPR013783">
    <property type="entry name" value="Ig-like_fold"/>
</dbReference>
<sequence length="984" mass="113085">MKNERMLKSMIAKCLVLAMGISFVPGNIWAQSRNSPMLKDQVIATPSNADEFIGEEEEVEITDDYDLATDSEAKGKIPVENLVLLTNPVPFEEITLDGREFSTIVSDNVAPYYHVIKYTVPEGKGGHYTIDAEYIDRNYKSFSFYICNEEQYETICNKIETKGYPVYASTPTECLAYDSYASVGYRLEEGKDYYFISAQHNNDDNAYNLALTRDIDVTLDCSDATSAGTQALYSKGSEWHYSSDRDSFYGERNITRPEKSGYRFEGYYMEANGQGTQVIDDQGEILPEMSALSEDCTVYAHWKPFSPVSCQEIKLEGRRFSMIVSGGERPYYQAFKFTVPEDGGGSYSFYQSRIKDEIDASGYICTPEQYERLCHKIEQNKCSNFSPAQTDYLIHDYFSFGIYYNLEAGKDYYFISAGISDKEGNYKVVFERDITVTFVASDADQPPGTVAVYSKRGKWIERGGSYSDLIKVNRPQKDGFKFAGYFTGANGQGIKVIDYDGEILAEMSELNNDTKVYAHWERFSPVEYEDILLSDGRFSVNCIAEKAPYYKVLRFKVPINGDGYYTFYYSSDEDVHMYGYLCNSDQYEELCRKIEADGCAQRFPNPEDYYVSYSSNLNVCHQLESGQEYFFVAARDSKEVEGEYQLMFRRDIEVVLDAGEADYKGTSVLYSSGNRWNKNEDREWKTNDIITPRREGYLFAGYFTEKNGRGNRLIDQDGYIYHENMHEFKDNTTIYALWEDKNLEFKTDYLTNGVKGLLYKHQLEIASKMTFLWWVSEGELPGGLYLDFFNGFIIGLPTETGTKTFVITASNSQIKLQKKFTITINEPTHSDSDEEQPGTWIMDENGNWRYYSSGRNYYSNEWKYLEYNGTSHWYYFGSDGYLITGWFADNTGKWYYLNPVSNGTRGAMQTGWLTDPLDGYRYYLDPQTGQMAIGWVNVDGIWYYFTESGGEYSGWKWDAVAGAWQYENIGRRPTGALEPDMKRN</sequence>
<protein>
    <recommendedName>
        <fullName evidence="5">Cell wall-binding protein</fullName>
    </recommendedName>
</protein>
<dbReference type="RefSeq" id="WP_038279857.1">
    <property type="nucleotide sequence ID" value="NZ_JPME01000010.1"/>
</dbReference>
<dbReference type="Pfam" id="PF01473">
    <property type="entry name" value="Choline_bind_1"/>
    <property type="match status" value="1"/>
</dbReference>
<feature type="repeat" description="Cell wall-binding" evidence="2">
    <location>
        <begin position="859"/>
        <end position="882"/>
    </location>
</feature>
<dbReference type="InterPro" id="IPR042229">
    <property type="entry name" value="Listeria/Bacterioides_rpt_sf"/>
</dbReference>
<dbReference type="STRING" id="29354.IO98_07795"/>
<dbReference type="GO" id="GO:0016020">
    <property type="term" value="C:membrane"/>
    <property type="evidence" value="ECO:0007669"/>
    <property type="project" value="InterPro"/>
</dbReference>
<evidence type="ECO:0000313" key="3">
    <source>
        <dbReference type="EMBL" id="KEZ90658.1"/>
    </source>
</evidence>
<dbReference type="Gene3D" id="2.60.40.4270">
    <property type="entry name" value="Listeria-Bacteroides repeat domain"/>
    <property type="match status" value="2"/>
</dbReference>
<dbReference type="Pfam" id="PF19127">
    <property type="entry name" value="Choline_bind_3"/>
    <property type="match status" value="1"/>
</dbReference>
<name>A0A084JNX4_9FIRM</name>
<dbReference type="SUPFAM" id="SSF69360">
    <property type="entry name" value="Cell wall binding repeat"/>
    <property type="match status" value="1"/>
</dbReference>
<dbReference type="Proteomes" id="UP000028525">
    <property type="component" value="Unassembled WGS sequence"/>
</dbReference>
<evidence type="ECO:0000313" key="4">
    <source>
        <dbReference type="Proteomes" id="UP000028525"/>
    </source>
</evidence>
<dbReference type="EMBL" id="JPME01000010">
    <property type="protein sequence ID" value="KEZ90658.1"/>
    <property type="molecule type" value="Genomic_DNA"/>
</dbReference>
<evidence type="ECO:0000256" key="1">
    <source>
        <dbReference type="ARBA" id="ARBA00022737"/>
    </source>
</evidence>
<dbReference type="Gene3D" id="2.60.40.10">
    <property type="entry name" value="Immunoglobulins"/>
    <property type="match status" value="1"/>
</dbReference>
<dbReference type="AlphaFoldDB" id="A0A084JNX4"/>
<comment type="caution">
    <text evidence="3">The sequence shown here is derived from an EMBL/GenBank/DDBJ whole genome shotgun (WGS) entry which is preliminary data.</text>
</comment>
<feature type="repeat" description="Cell wall-binding" evidence="2">
    <location>
        <begin position="932"/>
        <end position="951"/>
    </location>
</feature>
<dbReference type="Gene3D" id="2.10.270.10">
    <property type="entry name" value="Cholin Binding"/>
    <property type="match status" value="1"/>
</dbReference>
<accession>A0A084JNX4</accession>
<evidence type="ECO:0000256" key="2">
    <source>
        <dbReference type="PROSITE-ProRule" id="PRU00591"/>
    </source>
</evidence>
<dbReference type="InterPro" id="IPR018337">
    <property type="entry name" value="Cell_wall/Cho-bd_repeat"/>
</dbReference>
<dbReference type="PROSITE" id="PS51170">
    <property type="entry name" value="CW"/>
    <property type="match status" value="2"/>
</dbReference>
<gene>
    <name evidence="3" type="ORF">IO98_07795</name>
</gene>
<proteinExistence type="predicted"/>
<organism evidence="3 4">
    <name type="scientific">Lacrimispora celerecrescens</name>
    <dbReference type="NCBI Taxonomy" id="29354"/>
    <lineage>
        <taxon>Bacteria</taxon>
        <taxon>Bacillati</taxon>
        <taxon>Bacillota</taxon>
        <taxon>Clostridia</taxon>
        <taxon>Lachnospirales</taxon>
        <taxon>Lachnospiraceae</taxon>
        <taxon>Lacrimispora</taxon>
    </lineage>
</organism>
<dbReference type="GO" id="GO:0005509">
    <property type="term" value="F:calcium ion binding"/>
    <property type="evidence" value="ECO:0007669"/>
    <property type="project" value="InterPro"/>
</dbReference>
<dbReference type="OrthoDB" id="1734240at2"/>
<dbReference type="Pfam" id="PF05345">
    <property type="entry name" value="He_PIG"/>
    <property type="match status" value="1"/>
</dbReference>
<keyword evidence="1" id="KW-0677">Repeat</keyword>
<dbReference type="SUPFAM" id="SSF49313">
    <property type="entry name" value="Cadherin-like"/>
    <property type="match status" value="1"/>
</dbReference>
<dbReference type="InterPro" id="IPR015919">
    <property type="entry name" value="Cadherin-like_sf"/>
</dbReference>